<organism evidence="9 10">
    <name type="scientific">Candidatus Raymondbacteria bacterium RIFOXYD12_FULL_49_13</name>
    <dbReference type="NCBI Taxonomy" id="1817890"/>
    <lineage>
        <taxon>Bacteria</taxon>
        <taxon>Raymondiibacteriota</taxon>
    </lineage>
</organism>
<reference evidence="9 10" key="1">
    <citation type="journal article" date="2016" name="Nat. Commun.">
        <title>Thousands of microbial genomes shed light on interconnected biogeochemical processes in an aquifer system.</title>
        <authorList>
            <person name="Anantharaman K."/>
            <person name="Brown C.T."/>
            <person name="Hug L.A."/>
            <person name="Sharon I."/>
            <person name="Castelle C.J."/>
            <person name="Probst A.J."/>
            <person name="Thomas B.C."/>
            <person name="Singh A."/>
            <person name="Wilkins M.J."/>
            <person name="Karaoz U."/>
            <person name="Brodie E.L."/>
            <person name="Williams K.H."/>
            <person name="Hubbard S.S."/>
            <person name="Banfield J.F."/>
        </authorList>
    </citation>
    <scope>NUCLEOTIDE SEQUENCE [LARGE SCALE GENOMIC DNA]</scope>
</reference>
<evidence type="ECO:0000313" key="10">
    <source>
        <dbReference type="Proteomes" id="UP000179243"/>
    </source>
</evidence>
<evidence type="ECO:0000256" key="3">
    <source>
        <dbReference type="ARBA" id="ARBA00022475"/>
    </source>
</evidence>
<keyword evidence="7" id="KW-0813">Transport</keyword>
<dbReference type="Proteomes" id="UP000179243">
    <property type="component" value="Unassembled WGS sequence"/>
</dbReference>
<comment type="caution">
    <text evidence="9">The sequence shown here is derived from an EMBL/GenBank/DDBJ whole genome shotgun (WGS) entry which is preliminary data.</text>
</comment>
<dbReference type="InterPro" id="IPR003400">
    <property type="entry name" value="ExbD"/>
</dbReference>
<keyword evidence="7" id="KW-0653">Protein transport</keyword>
<sequence length="161" mass="17281">MSFIDDVREKQARAKADEPEVNLTPVMNMFLILIPFLVSMAVFAHVAVIEVNLPSDAGMSKGQSRKELKLTVAVSQTGFSLALGDTLLDTIPLLDKSALNYTVLQQTLAEQRAIIENKNDLTVAVSDGIIFDKVVATMDAGRFAGFSKISLSSAPAQQGAP</sequence>
<keyword evidence="4 7" id="KW-0812">Transmembrane</keyword>
<evidence type="ECO:0000256" key="2">
    <source>
        <dbReference type="ARBA" id="ARBA00005811"/>
    </source>
</evidence>
<accession>A0A1F7F3X2</accession>
<protein>
    <recommendedName>
        <fullName evidence="11">Biopolymer transporter ExbD</fullName>
    </recommendedName>
</protein>
<evidence type="ECO:0000256" key="1">
    <source>
        <dbReference type="ARBA" id="ARBA00004162"/>
    </source>
</evidence>
<keyword evidence="6 8" id="KW-0472">Membrane</keyword>
<comment type="similarity">
    <text evidence="2 7">Belongs to the ExbD/TolR family.</text>
</comment>
<dbReference type="GO" id="GO:0015031">
    <property type="term" value="P:protein transport"/>
    <property type="evidence" value="ECO:0007669"/>
    <property type="project" value="UniProtKB-KW"/>
</dbReference>
<evidence type="ECO:0000313" key="9">
    <source>
        <dbReference type="EMBL" id="OGK01298.1"/>
    </source>
</evidence>
<dbReference type="GO" id="GO:0022857">
    <property type="term" value="F:transmembrane transporter activity"/>
    <property type="evidence" value="ECO:0007669"/>
    <property type="project" value="InterPro"/>
</dbReference>
<evidence type="ECO:0000256" key="4">
    <source>
        <dbReference type="ARBA" id="ARBA00022692"/>
    </source>
</evidence>
<dbReference type="EMBL" id="MFYX01000127">
    <property type="protein sequence ID" value="OGK01298.1"/>
    <property type="molecule type" value="Genomic_DNA"/>
</dbReference>
<proteinExistence type="inferred from homology"/>
<evidence type="ECO:0000256" key="7">
    <source>
        <dbReference type="RuleBase" id="RU003879"/>
    </source>
</evidence>
<gene>
    <name evidence="9" type="ORF">A2519_12910</name>
</gene>
<dbReference type="PANTHER" id="PTHR30558">
    <property type="entry name" value="EXBD MEMBRANE COMPONENT OF PMF-DRIVEN MACROMOLECULE IMPORT SYSTEM"/>
    <property type="match status" value="1"/>
</dbReference>
<evidence type="ECO:0008006" key="11">
    <source>
        <dbReference type="Google" id="ProtNLM"/>
    </source>
</evidence>
<comment type="subcellular location">
    <subcellularLocation>
        <location evidence="1">Cell membrane</location>
        <topology evidence="1">Single-pass membrane protein</topology>
    </subcellularLocation>
    <subcellularLocation>
        <location evidence="7">Cell membrane</location>
        <topology evidence="7">Single-pass type II membrane protein</topology>
    </subcellularLocation>
</comment>
<dbReference type="GO" id="GO:0005886">
    <property type="term" value="C:plasma membrane"/>
    <property type="evidence" value="ECO:0007669"/>
    <property type="project" value="UniProtKB-SubCell"/>
</dbReference>
<dbReference type="Pfam" id="PF02472">
    <property type="entry name" value="ExbD"/>
    <property type="match status" value="1"/>
</dbReference>
<feature type="transmembrane region" description="Helical" evidence="8">
    <location>
        <begin position="29"/>
        <end position="53"/>
    </location>
</feature>
<evidence type="ECO:0000256" key="5">
    <source>
        <dbReference type="ARBA" id="ARBA00022989"/>
    </source>
</evidence>
<evidence type="ECO:0000256" key="8">
    <source>
        <dbReference type="SAM" id="Phobius"/>
    </source>
</evidence>
<dbReference type="AlphaFoldDB" id="A0A1F7F3X2"/>
<keyword evidence="3" id="KW-1003">Cell membrane</keyword>
<name>A0A1F7F3X2_UNCRA</name>
<keyword evidence="5 8" id="KW-1133">Transmembrane helix</keyword>
<evidence type="ECO:0000256" key="6">
    <source>
        <dbReference type="ARBA" id="ARBA00023136"/>
    </source>
</evidence>